<evidence type="ECO:0000256" key="6">
    <source>
        <dbReference type="SAM" id="MobiDB-lite"/>
    </source>
</evidence>
<dbReference type="PANTHER" id="PTHR10271">
    <property type="entry name" value="INTERFERON-INDUCED PROTEIN WITH TETRATRICOPEPTIDE REPEATS"/>
    <property type="match status" value="1"/>
</dbReference>
<dbReference type="GO" id="GO:0045087">
    <property type="term" value="P:innate immune response"/>
    <property type="evidence" value="ECO:0007669"/>
    <property type="project" value="UniProtKB-KW"/>
</dbReference>
<keyword evidence="2" id="KW-0677">Repeat</keyword>
<keyword evidence="3" id="KW-0802">TPR repeat</keyword>
<dbReference type="GO" id="GO:0051607">
    <property type="term" value="P:defense response to virus"/>
    <property type="evidence" value="ECO:0007669"/>
    <property type="project" value="TreeGrafter"/>
</dbReference>
<keyword evidence="8" id="KW-1185">Reference proteome</keyword>
<evidence type="ECO:0000313" key="8">
    <source>
        <dbReference type="Proteomes" id="UP001153269"/>
    </source>
</evidence>
<comment type="caution">
    <text evidence="7">The sequence shown here is derived from an EMBL/GenBank/DDBJ whole genome shotgun (WGS) entry which is preliminary data.</text>
</comment>
<proteinExistence type="inferred from homology"/>
<feature type="region of interest" description="Disordered" evidence="6">
    <location>
        <begin position="467"/>
        <end position="498"/>
    </location>
</feature>
<dbReference type="FunFam" id="1.25.40.10:FF:000036">
    <property type="entry name" value="interferon-induced protein with tetratricopeptide repeats 5"/>
    <property type="match status" value="1"/>
</dbReference>
<feature type="region of interest" description="Disordered" evidence="6">
    <location>
        <begin position="1"/>
        <end position="29"/>
    </location>
</feature>
<dbReference type="SUPFAM" id="SSF48452">
    <property type="entry name" value="TPR-like"/>
    <property type="match status" value="2"/>
</dbReference>
<keyword evidence="4" id="KW-0391">Immunity</keyword>
<dbReference type="GO" id="GO:0005829">
    <property type="term" value="C:cytosol"/>
    <property type="evidence" value="ECO:0007669"/>
    <property type="project" value="TreeGrafter"/>
</dbReference>
<dbReference type="PANTHER" id="PTHR10271:SF14">
    <property type="entry name" value="INTERFERON-INDUCED PROTEIN WITH TETRATRICOPEPTIDE REPEATS-RELATED"/>
    <property type="match status" value="1"/>
</dbReference>
<evidence type="ECO:0000256" key="5">
    <source>
        <dbReference type="ARBA" id="ARBA00038336"/>
    </source>
</evidence>
<dbReference type="Gene3D" id="1.25.40.10">
    <property type="entry name" value="Tetratricopeptide repeat domain"/>
    <property type="match status" value="2"/>
</dbReference>
<organism evidence="7 8">
    <name type="scientific">Pleuronectes platessa</name>
    <name type="common">European plaice</name>
    <dbReference type="NCBI Taxonomy" id="8262"/>
    <lineage>
        <taxon>Eukaryota</taxon>
        <taxon>Metazoa</taxon>
        <taxon>Chordata</taxon>
        <taxon>Craniata</taxon>
        <taxon>Vertebrata</taxon>
        <taxon>Euteleostomi</taxon>
        <taxon>Actinopterygii</taxon>
        <taxon>Neopterygii</taxon>
        <taxon>Teleostei</taxon>
        <taxon>Neoteleostei</taxon>
        <taxon>Acanthomorphata</taxon>
        <taxon>Carangaria</taxon>
        <taxon>Pleuronectiformes</taxon>
        <taxon>Pleuronectoidei</taxon>
        <taxon>Pleuronectidae</taxon>
        <taxon>Pleuronectes</taxon>
    </lineage>
</organism>
<dbReference type="AlphaFoldDB" id="A0A9N7V2K6"/>
<dbReference type="InterPro" id="IPR011990">
    <property type="entry name" value="TPR-like_helical_dom_sf"/>
</dbReference>
<reference evidence="7" key="1">
    <citation type="submission" date="2020-03" db="EMBL/GenBank/DDBJ databases">
        <authorList>
            <person name="Weist P."/>
        </authorList>
    </citation>
    <scope>NUCLEOTIDE SEQUENCE</scope>
</reference>
<dbReference type="EMBL" id="CADEAL010002676">
    <property type="protein sequence ID" value="CAB1441644.1"/>
    <property type="molecule type" value="Genomic_DNA"/>
</dbReference>
<evidence type="ECO:0000256" key="3">
    <source>
        <dbReference type="ARBA" id="ARBA00022803"/>
    </source>
</evidence>
<feature type="compositionally biased region" description="Basic and acidic residues" evidence="6">
    <location>
        <begin position="480"/>
        <end position="490"/>
    </location>
</feature>
<dbReference type="Pfam" id="PF13424">
    <property type="entry name" value="TPR_12"/>
    <property type="match status" value="1"/>
</dbReference>
<evidence type="ECO:0000256" key="4">
    <source>
        <dbReference type="ARBA" id="ARBA00022859"/>
    </source>
</evidence>
<keyword evidence="1" id="KW-0399">Innate immunity</keyword>
<evidence type="ECO:0000313" key="7">
    <source>
        <dbReference type="EMBL" id="CAB1441644.1"/>
    </source>
</evidence>
<comment type="similarity">
    <text evidence="5">Belongs to the IFIT family.</text>
</comment>
<evidence type="ECO:0000256" key="1">
    <source>
        <dbReference type="ARBA" id="ARBA00022588"/>
    </source>
</evidence>
<protein>
    <submittedName>
        <fullName evidence="7">Uncharacterized protein</fullName>
    </submittedName>
</protein>
<sequence>MAGGAVVGVEGEEERTEHTTLWGSSADCPGLRDKLPKPHALLPVGQEVSDPPAGGLSCVSLSRRRAGEMVLNAELKSTNRILAAAQSEIPLEDRLGALQCHFTWDLEPGRNKLLRIKDMMQDLSTEDGRKWLGHIYNLQGFVHFQLGSIEEARSFFSRAEEAFRQMRGAEEGPWLVVTYGNQAWLHHHQGELAESRACLSKIDGLMTEDPSQDELHPEICAEKAWTLMKFSKEQKLLAADYFQRAIRMQPDVVEWQTSHVILLVNMSKHSETGVEEDIMEKLRKAKEQDPENLYLAAVYLLQLAKKGQIDQSGAHEAVALAEEALKLHPDERHLKRCAALCYRWKIWEKDSRPSPSLIEKGIRAHEELISLYPDSSFMKRMDLADIYAKSEKTKAKSDKIYKELLTEDLEPAEQQIFFNLYARHLYFNQQQFKMSIQYHMKAVEIPIKSVFKENSIKHLEKIRYRKGNQESDVTQLQSQRRREENEAEKLHRLRRTRP</sequence>
<name>A0A9N7V2K6_PLEPL</name>
<gene>
    <name evidence="7" type="ORF">PLEPLA_LOCUS29400</name>
</gene>
<dbReference type="Proteomes" id="UP001153269">
    <property type="component" value="Unassembled WGS sequence"/>
</dbReference>
<accession>A0A9N7V2K6</accession>
<evidence type="ECO:0000256" key="2">
    <source>
        <dbReference type="ARBA" id="ARBA00022737"/>
    </source>
</evidence>